<dbReference type="GO" id="GO:0006950">
    <property type="term" value="P:response to stress"/>
    <property type="evidence" value="ECO:0007669"/>
    <property type="project" value="TreeGrafter"/>
</dbReference>
<name>A0A3N9TES8_9VIBR</name>
<dbReference type="InterPro" id="IPR036390">
    <property type="entry name" value="WH_DNA-bd_sf"/>
</dbReference>
<comment type="caution">
    <text evidence="3">The sequence shown here is derived from an EMBL/GenBank/DDBJ whole genome shotgun (WGS) entry which is preliminary data.</text>
</comment>
<dbReference type="GO" id="GO:0003700">
    <property type="term" value="F:DNA-binding transcription factor activity"/>
    <property type="evidence" value="ECO:0007669"/>
    <property type="project" value="InterPro"/>
</dbReference>
<reference evidence="3 4" key="1">
    <citation type="submission" date="2018-11" db="EMBL/GenBank/DDBJ databases">
        <title>Vibrio LJC006 sp. nov., isolated from seawater during the bloom of the enteromorpha.</title>
        <authorList>
            <person name="Liang J."/>
        </authorList>
    </citation>
    <scope>NUCLEOTIDE SEQUENCE [LARGE SCALE GENOMIC DNA]</scope>
    <source>
        <strain evidence="3 4">LJC006</strain>
    </source>
</reference>
<dbReference type="InterPro" id="IPR000182">
    <property type="entry name" value="GNAT_dom"/>
</dbReference>
<gene>
    <name evidence="3" type="ORF">EES38_16030</name>
</gene>
<keyword evidence="3" id="KW-0808">Transferase</keyword>
<dbReference type="RefSeq" id="WP_124938215.1">
    <property type="nucleotide sequence ID" value="NZ_RJVQ01000007.1"/>
</dbReference>
<dbReference type="InterPro" id="IPR016181">
    <property type="entry name" value="Acyl_CoA_acyltransferase"/>
</dbReference>
<evidence type="ECO:0000259" key="1">
    <source>
        <dbReference type="PROSITE" id="PS50995"/>
    </source>
</evidence>
<dbReference type="Gene3D" id="1.10.10.10">
    <property type="entry name" value="Winged helix-like DNA-binding domain superfamily/Winged helix DNA-binding domain"/>
    <property type="match status" value="1"/>
</dbReference>
<evidence type="ECO:0000259" key="2">
    <source>
        <dbReference type="PROSITE" id="PS51186"/>
    </source>
</evidence>
<dbReference type="PROSITE" id="PS50995">
    <property type="entry name" value="HTH_MARR_2"/>
    <property type="match status" value="1"/>
</dbReference>
<dbReference type="InterPro" id="IPR000835">
    <property type="entry name" value="HTH_MarR-typ"/>
</dbReference>
<proteinExistence type="predicted"/>
<sequence>MNATVQQIRSELRYLVRELGLLDKNCLNSGLSLSQAHLMTYLHKNGQTSFSELGTQLNIEKASLSRTLNNLLNQALIHAYPESTDKRQKRFELSTLGIERLGEADTAANETLGRLIPQLSLNEAEEVISGLRALRLCAFRNNASIDPSRVQIEELTTSYKEDVLRLIHDTFAKEQAIPEDLVPLPDDTPQYWWVARSGEYILGAAAGWYENEEWHWGRFVVDSRFRQLGIGLKLASYSLHQLLTMTDSIYIEARDITVSIVERLGGQIVGKPFDFYGMPVTPMRLARLN</sequence>
<accession>A0A3N9TES8</accession>
<evidence type="ECO:0000313" key="4">
    <source>
        <dbReference type="Proteomes" id="UP000281112"/>
    </source>
</evidence>
<feature type="domain" description="HTH marR-type" evidence="1">
    <location>
        <begin position="1"/>
        <end position="136"/>
    </location>
</feature>
<keyword evidence="4" id="KW-1185">Reference proteome</keyword>
<dbReference type="SUPFAM" id="SSF55729">
    <property type="entry name" value="Acyl-CoA N-acyltransferases (Nat)"/>
    <property type="match status" value="1"/>
</dbReference>
<dbReference type="GO" id="GO:0016747">
    <property type="term" value="F:acyltransferase activity, transferring groups other than amino-acyl groups"/>
    <property type="evidence" value="ECO:0007669"/>
    <property type="project" value="InterPro"/>
</dbReference>
<feature type="domain" description="N-acetyltransferase" evidence="2">
    <location>
        <begin position="150"/>
        <end position="288"/>
    </location>
</feature>
<dbReference type="PANTHER" id="PTHR33164">
    <property type="entry name" value="TRANSCRIPTIONAL REGULATOR, MARR FAMILY"/>
    <property type="match status" value="1"/>
</dbReference>
<dbReference type="Proteomes" id="UP000281112">
    <property type="component" value="Unassembled WGS sequence"/>
</dbReference>
<dbReference type="InterPro" id="IPR036388">
    <property type="entry name" value="WH-like_DNA-bd_sf"/>
</dbReference>
<dbReference type="Gene3D" id="3.40.630.30">
    <property type="match status" value="1"/>
</dbReference>
<dbReference type="OrthoDB" id="9796171at2"/>
<dbReference type="PROSITE" id="PS51186">
    <property type="entry name" value="GNAT"/>
    <property type="match status" value="1"/>
</dbReference>
<dbReference type="CDD" id="cd04301">
    <property type="entry name" value="NAT_SF"/>
    <property type="match status" value="1"/>
</dbReference>
<dbReference type="Pfam" id="PF12802">
    <property type="entry name" value="MarR_2"/>
    <property type="match status" value="1"/>
</dbReference>
<dbReference type="AlphaFoldDB" id="A0A3N9TES8"/>
<dbReference type="SMART" id="SM00347">
    <property type="entry name" value="HTH_MARR"/>
    <property type="match status" value="1"/>
</dbReference>
<dbReference type="SUPFAM" id="SSF46785">
    <property type="entry name" value="Winged helix' DNA-binding domain"/>
    <property type="match status" value="1"/>
</dbReference>
<dbReference type="PANTHER" id="PTHR33164:SF101">
    <property type="entry name" value="TRANSCRIPTIONAL REPRESSOR MPRA"/>
    <property type="match status" value="1"/>
</dbReference>
<protein>
    <submittedName>
        <fullName evidence="3">GNAT family N-acetyltransferase</fullName>
    </submittedName>
</protein>
<dbReference type="Pfam" id="PF13673">
    <property type="entry name" value="Acetyltransf_10"/>
    <property type="match status" value="1"/>
</dbReference>
<dbReference type="InterPro" id="IPR039422">
    <property type="entry name" value="MarR/SlyA-like"/>
</dbReference>
<evidence type="ECO:0000313" key="3">
    <source>
        <dbReference type="EMBL" id="RQW62223.1"/>
    </source>
</evidence>
<organism evidence="3 4">
    <name type="scientific">Vibrio viridaestus</name>
    <dbReference type="NCBI Taxonomy" id="2487322"/>
    <lineage>
        <taxon>Bacteria</taxon>
        <taxon>Pseudomonadati</taxon>
        <taxon>Pseudomonadota</taxon>
        <taxon>Gammaproteobacteria</taxon>
        <taxon>Vibrionales</taxon>
        <taxon>Vibrionaceae</taxon>
        <taxon>Vibrio</taxon>
    </lineage>
</organism>
<dbReference type="EMBL" id="RJVQ01000007">
    <property type="protein sequence ID" value="RQW62223.1"/>
    <property type="molecule type" value="Genomic_DNA"/>
</dbReference>